<evidence type="ECO:0000256" key="1">
    <source>
        <dbReference type="ARBA" id="ARBA00022884"/>
    </source>
</evidence>
<keyword evidence="1" id="KW-0694">RNA-binding</keyword>
<evidence type="ECO:0000313" key="4">
    <source>
        <dbReference type="EMBL" id="KAG8378955.1"/>
    </source>
</evidence>
<keyword evidence="5" id="KW-1185">Reference proteome</keyword>
<dbReference type="PANTHER" id="PTHR11207">
    <property type="entry name" value="RIBONUCLEASE III"/>
    <property type="match status" value="1"/>
</dbReference>
<dbReference type="EMBL" id="WHWC01000007">
    <property type="protein sequence ID" value="KAG8378955.1"/>
    <property type="molecule type" value="Genomic_DNA"/>
</dbReference>
<sequence length="187" mass="19869">MHSCGFVFILSLFFTLLSPSFQVTAGEQASILEAPFIVSTPFSIALETLQNQINYTFKDDELLRRAMTHASFSGENNKALSILGASVIETSVALQSLIKDVDISAKDLNNRIAEVSKVESSCTADGTRLGLQKIVRVSSKTDATAPAVICGAFRAIFGAIAVDTGCSDEAGRIFGKIRGGIGRAMTV</sequence>
<dbReference type="GO" id="GO:0010468">
    <property type="term" value="P:regulation of gene expression"/>
    <property type="evidence" value="ECO:0007669"/>
    <property type="project" value="TreeGrafter"/>
</dbReference>
<evidence type="ECO:0000259" key="3">
    <source>
        <dbReference type="PROSITE" id="PS50142"/>
    </source>
</evidence>
<organism evidence="4 5">
    <name type="scientific">Buddleja alternifolia</name>
    <dbReference type="NCBI Taxonomy" id="168488"/>
    <lineage>
        <taxon>Eukaryota</taxon>
        <taxon>Viridiplantae</taxon>
        <taxon>Streptophyta</taxon>
        <taxon>Embryophyta</taxon>
        <taxon>Tracheophyta</taxon>
        <taxon>Spermatophyta</taxon>
        <taxon>Magnoliopsida</taxon>
        <taxon>eudicotyledons</taxon>
        <taxon>Gunneridae</taxon>
        <taxon>Pentapetalae</taxon>
        <taxon>asterids</taxon>
        <taxon>lamiids</taxon>
        <taxon>Lamiales</taxon>
        <taxon>Scrophulariaceae</taxon>
        <taxon>Buddlejeae</taxon>
        <taxon>Buddleja</taxon>
    </lineage>
</organism>
<dbReference type="InterPro" id="IPR036389">
    <property type="entry name" value="RNase_III_sf"/>
</dbReference>
<keyword evidence="2" id="KW-0732">Signal</keyword>
<dbReference type="GO" id="GO:0003725">
    <property type="term" value="F:double-stranded RNA binding"/>
    <property type="evidence" value="ECO:0007669"/>
    <property type="project" value="TreeGrafter"/>
</dbReference>
<comment type="caution">
    <text evidence="4">The sequence shown here is derived from an EMBL/GenBank/DDBJ whole genome shotgun (WGS) entry which is preliminary data.</text>
</comment>
<dbReference type="FunFam" id="1.10.1520.10:FF:000020">
    <property type="entry name" value="Protein NUCLEAR FUSION DEFECTIVE 2"/>
    <property type="match status" value="1"/>
</dbReference>
<name>A0AAV6XII8_9LAMI</name>
<reference evidence="4" key="1">
    <citation type="submission" date="2019-10" db="EMBL/GenBank/DDBJ databases">
        <authorList>
            <person name="Zhang R."/>
            <person name="Pan Y."/>
            <person name="Wang J."/>
            <person name="Ma R."/>
            <person name="Yu S."/>
        </authorList>
    </citation>
    <scope>NUCLEOTIDE SEQUENCE</scope>
    <source>
        <strain evidence="4">LA-IB0</strain>
        <tissue evidence="4">Leaf</tissue>
    </source>
</reference>
<feature type="signal peptide" evidence="2">
    <location>
        <begin position="1"/>
        <end position="25"/>
    </location>
</feature>
<protein>
    <recommendedName>
        <fullName evidence="3">RNase III domain-containing protein</fullName>
    </recommendedName>
</protein>
<feature type="domain" description="RNase III" evidence="3">
    <location>
        <begin position="46"/>
        <end position="165"/>
    </location>
</feature>
<dbReference type="InterPro" id="IPR000999">
    <property type="entry name" value="RNase_III_dom"/>
</dbReference>
<dbReference type="AlphaFoldDB" id="A0AAV6XII8"/>
<dbReference type="SMART" id="SM00535">
    <property type="entry name" value="RIBOc"/>
    <property type="match status" value="1"/>
</dbReference>
<dbReference type="GO" id="GO:0005634">
    <property type="term" value="C:nucleus"/>
    <property type="evidence" value="ECO:0007669"/>
    <property type="project" value="TreeGrafter"/>
</dbReference>
<dbReference type="PANTHER" id="PTHR11207:SF0">
    <property type="entry name" value="RIBONUCLEASE 3"/>
    <property type="match status" value="1"/>
</dbReference>
<dbReference type="Gene3D" id="1.10.1520.10">
    <property type="entry name" value="Ribonuclease III domain"/>
    <property type="match status" value="1"/>
</dbReference>
<dbReference type="GO" id="GO:0006396">
    <property type="term" value="P:RNA processing"/>
    <property type="evidence" value="ECO:0007669"/>
    <property type="project" value="InterPro"/>
</dbReference>
<dbReference type="PROSITE" id="PS50142">
    <property type="entry name" value="RNASE_3_2"/>
    <property type="match status" value="1"/>
</dbReference>
<accession>A0AAV6XII8</accession>
<dbReference type="Proteomes" id="UP000826271">
    <property type="component" value="Unassembled WGS sequence"/>
</dbReference>
<gene>
    <name evidence="4" type="ORF">BUALT_Bualt07G0038300</name>
</gene>
<dbReference type="Pfam" id="PF14622">
    <property type="entry name" value="Ribonucleas_3_3"/>
    <property type="match status" value="1"/>
</dbReference>
<evidence type="ECO:0000313" key="5">
    <source>
        <dbReference type="Proteomes" id="UP000826271"/>
    </source>
</evidence>
<feature type="chain" id="PRO_5043496248" description="RNase III domain-containing protein" evidence="2">
    <location>
        <begin position="26"/>
        <end position="187"/>
    </location>
</feature>
<proteinExistence type="predicted"/>
<evidence type="ECO:0000256" key="2">
    <source>
        <dbReference type="SAM" id="SignalP"/>
    </source>
</evidence>
<dbReference type="GO" id="GO:0004525">
    <property type="term" value="F:ribonuclease III activity"/>
    <property type="evidence" value="ECO:0007669"/>
    <property type="project" value="InterPro"/>
</dbReference>
<dbReference type="SUPFAM" id="SSF69065">
    <property type="entry name" value="RNase III domain-like"/>
    <property type="match status" value="1"/>
</dbReference>